<reference evidence="2 3" key="1">
    <citation type="submission" date="2020-08" db="EMBL/GenBank/DDBJ databases">
        <title>A Genomic Blueprint of the Chicken Gut Microbiome.</title>
        <authorList>
            <person name="Gilroy R."/>
            <person name="Ravi A."/>
            <person name="Getino M."/>
            <person name="Pursley I."/>
            <person name="Horton D.L."/>
            <person name="Alikhan N.-F."/>
            <person name="Baker D."/>
            <person name="Gharbi K."/>
            <person name="Hall N."/>
            <person name="Watson M."/>
            <person name="Adriaenssens E.M."/>
            <person name="Foster-Nyarko E."/>
            <person name="Jarju S."/>
            <person name="Secka A."/>
            <person name="Antonio M."/>
            <person name="Oren A."/>
            <person name="Chaudhuri R."/>
            <person name="La Ragione R.M."/>
            <person name="Hildebrand F."/>
            <person name="Pallen M.J."/>
        </authorList>
    </citation>
    <scope>NUCLEOTIDE SEQUENCE [LARGE SCALE GENOMIC DNA]</scope>
    <source>
        <strain evidence="2 3">N37</strain>
    </source>
</reference>
<name>A0ABR8YRM5_9CLOT</name>
<keyword evidence="1" id="KW-0812">Transmembrane</keyword>
<dbReference type="Proteomes" id="UP000627166">
    <property type="component" value="Unassembled WGS sequence"/>
</dbReference>
<dbReference type="EMBL" id="JACSQB010000052">
    <property type="protein sequence ID" value="MBD8046879.1"/>
    <property type="molecule type" value="Genomic_DNA"/>
</dbReference>
<accession>A0ABR8YRM5</accession>
<gene>
    <name evidence="2" type="ORF">H9637_07460</name>
</gene>
<organism evidence="2 3">
    <name type="scientific">Clostridium faecium</name>
    <dbReference type="NCBI Taxonomy" id="2762223"/>
    <lineage>
        <taxon>Bacteria</taxon>
        <taxon>Bacillati</taxon>
        <taxon>Bacillota</taxon>
        <taxon>Clostridia</taxon>
        <taxon>Eubacteriales</taxon>
        <taxon>Clostridiaceae</taxon>
        <taxon>Clostridium</taxon>
    </lineage>
</organism>
<proteinExistence type="predicted"/>
<dbReference type="RefSeq" id="WP_191739855.1">
    <property type="nucleotide sequence ID" value="NZ_JACSQB010000052.1"/>
</dbReference>
<comment type="caution">
    <text evidence="2">The sequence shown here is derived from an EMBL/GenBank/DDBJ whole genome shotgun (WGS) entry which is preliminary data.</text>
</comment>
<evidence type="ECO:0000256" key="1">
    <source>
        <dbReference type="SAM" id="Phobius"/>
    </source>
</evidence>
<sequence length="59" mass="6492">MKNNIFDLVVEAVAFAISLAAFVMLTIVKDANATSILKLLAFSLVASNFINIKKYSNKR</sequence>
<evidence type="ECO:0000313" key="2">
    <source>
        <dbReference type="EMBL" id="MBD8046879.1"/>
    </source>
</evidence>
<feature type="transmembrane region" description="Helical" evidence="1">
    <location>
        <begin position="33"/>
        <end position="52"/>
    </location>
</feature>
<keyword evidence="1" id="KW-0472">Membrane</keyword>
<evidence type="ECO:0000313" key="3">
    <source>
        <dbReference type="Proteomes" id="UP000627166"/>
    </source>
</evidence>
<keyword evidence="1" id="KW-1133">Transmembrane helix</keyword>
<protein>
    <submittedName>
        <fullName evidence="2">Uncharacterized protein</fullName>
    </submittedName>
</protein>
<keyword evidence="3" id="KW-1185">Reference proteome</keyword>
<feature type="transmembrane region" description="Helical" evidence="1">
    <location>
        <begin position="5"/>
        <end position="27"/>
    </location>
</feature>